<dbReference type="AlphaFoldDB" id="A0A0L0CAI5"/>
<proteinExistence type="predicted"/>
<dbReference type="OrthoDB" id="447251at2759"/>
<dbReference type="Proteomes" id="UP000037069">
    <property type="component" value="Unassembled WGS sequence"/>
</dbReference>
<dbReference type="PANTHER" id="PTHR10217:SF637">
    <property type="entry name" value="EAG-LIKE K[+] CHANNEL, ISOFORM A"/>
    <property type="match status" value="1"/>
</dbReference>
<dbReference type="EMBL" id="JRES01000769">
    <property type="protein sequence ID" value="KNC28454.1"/>
    <property type="molecule type" value="Genomic_DNA"/>
</dbReference>
<evidence type="ECO:0000313" key="3">
    <source>
        <dbReference type="Proteomes" id="UP000037069"/>
    </source>
</evidence>
<dbReference type="GO" id="GO:0042391">
    <property type="term" value="P:regulation of membrane potential"/>
    <property type="evidence" value="ECO:0007669"/>
    <property type="project" value="TreeGrafter"/>
</dbReference>
<feature type="compositionally biased region" description="Acidic residues" evidence="1">
    <location>
        <begin position="86"/>
        <end position="103"/>
    </location>
</feature>
<dbReference type="GO" id="GO:0005249">
    <property type="term" value="F:voltage-gated potassium channel activity"/>
    <property type="evidence" value="ECO:0007669"/>
    <property type="project" value="TreeGrafter"/>
</dbReference>
<dbReference type="PANTHER" id="PTHR10217">
    <property type="entry name" value="VOLTAGE AND LIGAND GATED POTASSIUM CHANNEL"/>
    <property type="match status" value="1"/>
</dbReference>
<dbReference type="GO" id="GO:0005886">
    <property type="term" value="C:plasma membrane"/>
    <property type="evidence" value="ECO:0007669"/>
    <property type="project" value="TreeGrafter"/>
</dbReference>
<evidence type="ECO:0000256" key="1">
    <source>
        <dbReference type="SAM" id="MobiDB-lite"/>
    </source>
</evidence>
<name>A0A0L0CAI5_LUCCU</name>
<keyword evidence="3" id="KW-1185">Reference proteome</keyword>
<sequence>MAIIWILIVADNHTKHEIEYVQPEALTYCALKCVHMGGLVEVLRLYPEYQQQFANDIQHDLTFNLREGYECHDSDIGPTFPLPSISEDDENQHDTEGNEDIENETATGTTVSPHHSITTPSPLHGRSPLLGLNSPRIKKINARGRSLMTLRERVERQRSINMMSSVDTTSLEEDINSDALDTTDKNQYKRHSLERLDSQVTTLHQDMTQLSLEVRNALQALQEITVSNMASQASLKFLPARSIPNISENTAIGANFSSINSDESTLQRCSSHPPEIWGREMHSVPSEVQGTALEVSNSSQITSKSSSPIVLKEKQKNSRGCQTEFHKVDFCMFEQFVVSNPRLVLGWLGINTNVLSELEVIQQQVSQLSSLNTIQEVISPEPLSTTNNLCWETDTMTHGQSTDALLQIEEPITNTTTCIPSEENTLKRQKHYSSFKSIHISKSNSSLSSTSSPSSSPSFSRSKTDTNDKFHIQSDNIVKRQSWKLQRSKSGDYKILNEYIADISDATIEPGKQNTIHSLLSDTSQSFKSSSAIAPSLHRFSAGDADKLEKGMCNFKSTFSLRDNLIH</sequence>
<protein>
    <submittedName>
        <fullName evidence="2">Uncharacterized protein</fullName>
    </submittedName>
</protein>
<dbReference type="InterPro" id="IPR050818">
    <property type="entry name" value="KCNH_animal-type"/>
</dbReference>
<feature type="region of interest" description="Disordered" evidence="1">
    <location>
        <begin position="76"/>
        <end position="136"/>
    </location>
</feature>
<dbReference type="STRING" id="7375.A0A0L0CAI5"/>
<comment type="caution">
    <text evidence="2">The sequence shown here is derived from an EMBL/GenBank/DDBJ whole genome shotgun (WGS) entry which is preliminary data.</text>
</comment>
<reference evidence="2 3" key="1">
    <citation type="journal article" date="2015" name="Nat. Commun.">
        <title>Lucilia cuprina genome unlocks parasitic fly biology to underpin future interventions.</title>
        <authorList>
            <person name="Anstead C.A."/>
            <person name="Korhonen P.K."/>
            <person name="Young N.D."/>
            <person name="Hall R.S."/>
            <person name="Jex A.R."/>
            <person name="Murali S.C."/>
            <person name="Hughes D.S."/>
            <person name="Lee S.F."/>
            <person name="Perry T."/>
            <person name="Stroehlein A.J."/>
            <person name="Ansell B.R."/>
            <person name="Breugelmans B."/>
            <person name="Hofmann A."/>
            <person name="Qu J."/>
            <person name="Dugan S."/>
            <person name="Lee S.L."/>
            <person name="Chao H."/>
            <person name="Dinh H."/>
            <person name="Han Y."/>
            <person name="Doddapaneni H.V."/>
            <person name="Worley K.C."/>
            <person name="Muzny D.M."/>
            <person name="Ioannidis P."/>
            <person name="Waterhouse R.M."/>
            <person name="Zdobnov E.M."/>
            <person name="James P.J."/>
            <person name="Bagnall N.H."/>
            <person name="Kotze A.C."/>
            <person name="Gibbs R.A."/>
            <person name="Richards S."/>
            <person name="Batterham P."/>
            <person name="Gasser R.B."/>
        </authorList>
    </citation>
    <scope>NUCLEOTIDE SEQUENCE [LARGE SCALE GENOMIC DNA]</scope>
    <source>
        <strain evidence="2 3">LS</strain>
        <tissue evidence="2">Full body</tissue>
    </source>
</reference>
<accession>A0A0L0CAI5</accession>
<evidence type="ECO:0000313" key="2">
    <source>
        <dbReference type="EMBL" id="KNC28454.1"/>
    </source>
</evidence>
<feature type="compositionally biased region" description="Low complexity" evidence="1">
    <location>
        <begin position="443"/>
        <end position="461"/>
    </location>
</feature>
<organism evidence="2 3">
    <name type="scientific">Lucilia cuprina</name>
    <name type="common">Green bottle fly</name>
    <name type="synonym">Australian sheep blowfly</name>
    <dbReference type="NCBI Taxonomy" id="7375"/>
    <lineage>
        <taxon>Eukaryota</taxon>
        <taxon>Metazoa</taxon>
        <taxon>Ecdysozoa</taxon>
        <taxon>Arthropoda</taxon>
        <taxon>Hexapoda</taxon>
        <taxon>Insecta</taxon>
        <taxon>Pterygota</taxon>
        <taxon>Neoptera</taxon>
        <taxon>Endopterygota</taxon>
        <taxon>Diptera</taxon>
        <taxon>Brachycera</taxon>
        <taxon>Muscomorpha</taxon>
        <taxon>Oestroidea</taxon>
        <taxon>Calliphoridae</taxon>
        <taxon>Luciliinae</taxon>
        <taxon>Lucilia</taxon>
    </lineage>
</organism>
<feature type="region of interest" description="Disordered" evidence="1">
    <location>
        <begin position="443"/>
        <end position="467"/>
    </location>
</feature>
<feature type="compositionally biased region" description="Polar residues" evidence="1">
    <location>
        <begin position="104"/>
        <end position="121"/>
    </location>
</feature>
<gene>
    <name evidence="2" type="ORF">FF38_07132</name>
</gene>